<feature type="signal peptide" evidence="2">
    <location>
        <begin position="1"/>
        <end position="17"/>
    </location>
</feature>
<keyword evidence="2" id="KW-0732">Signal</keyword>
<accession>D0A3B1</accession>
<dbReference type="AlphaFoldDB" id="D0A3B1"/>
<evidence type="ECO:0000256" key="2">
    <source>
        <dbReference type="SAM" id="SignalP"/>
    </source>
</evidence>
<feature type="chain" id="PRO_5003005851" description="T. brucei spp.-specific protein" evidence="2">
    <location>
        <begin position="18"/>
        <end position="122"/>
    </location>
</feature>
<keyword evidence="1" id="KW-0472">Membrane</keyword>
<proteinExistence type="predicted"/>
<evidence type="ECO:0008006" key="5">
    <source>
        <dbReference type="Google" id="ProtNLM"/>
    </source>
</evidence>
<name>D0A3B1_TRYB9</name>
<feature type="transmembrane region" description="Helical" evidence="1">
    <location>
        <begin position="33"/>
        <end position="58"/>
    </location>
</feature>
<keyword evidence="1" id="KW-0812">Transmembrane</keyword>
<dbReference type="RefSeq" id="XP_011778019.1">
    <property type="nucleotide sequence ID" value="XM_011779717.1"/>
</dbReference>
<dbReference type="KEGG" id="tbg:TbgDal_X8440"/>
<gene>
    <name evidence="3" type="ORF">TbgDal_X8440</name>
</gene>
<protein>
    <recommendedName>
        <fullName evidence="5">T. brucei spp.-specific protein</fullName>
    </recommendedName>
</protein>
<evidence type="ECO:0000256" key="1">
    <source>
        <dbReference type="SAM" id="Phobius"/>
    </source>
</evidence>
<evidence type="ECO:0000313" key="4">
    <source>
        <dbReference type="Proteomes" id="UP000002316"/>
    </source>
</evidence>
<evidence type="ECO:0000313" key="3">
    <source>
        <dbReference type="EMBL" id="CBH15755.1"/>
    </source>
</evidence>
<reference evidence="4" key="1">
    <citation type="journal article" date="2010" name="PLoS Negl. Trop. Dis.">
        <title>The genome sequence of Trypanosoma brucei gambiense, causative agent of chronic human african trypanosomiasis.</title>
        <authorList>
            <person name="Jackson A.P."/>
            <person name="Sanders M."/>
            <person name="Berry A."/>
            <person name="McQuillan J."/>
            <person name="Aslett M.A."/>
            <person name="Quail M.A."/>
            <person name="Chukualim B."/>
            <person name="Capewell P."/>
            <person name="MacLeod A."/>
            <person name="Melville S.E."/>
            <person name="Gibson W."/>
            <person name="Barry J.D."/>
            <person name="Berriman M."/>
            <person name="Hertz-Fowler C."/>
        </authorList>
    </citation>
    <scope>NUCLEOTIDE SEQUENCE [LARGE SCALE GENOMIC DNA]</scope>
    <source>
        <strain evidence="4">MHOM/CI/86/DAL972</strain>
    </source>
</reference>
<keyword evidence="1" id="KW-1133">Transmembrane helix</keyword>
<dbReference type="Proteomes" id="UP000002316">
    <property type="component" value="Chromosome 10"/>
</dbReference>
<sequence length="122" mass="13747">MMFVFALTVWHCRTGQANVYVLCFCLYVHIRFVYLTLYICLCSLLYTCLFAACTILLLQERTTVAASVITPTALPHFSVLCVVSKLAKVLAVRVINNESVAIATTVSFRIDTRRKVKGRVLH</sequence>
<dbReference type="EMBL" id="FN554973">
    <property type="protein sequence ID" value="CBH15755.1"/>
    <property type="molecule type" value="Genomic_DNA"/>
</dbReference>
<dbReference type="GeneID" id="23865961"/>
<organism evidence="3 4">
    <name type="scientific">Trypanosoma brucei gambiense (strain MHOM/CI/86/DAL972)</name>
    <dbReference type="NCBI Taxonomy" id="679716"/>
    <lineage>
        <taxon>Eukaryota</taxon>
        <taxon>Discoba</taxon>
        <taxon>Euglenozoa</taxon>
        <taxon>Kinetoplastea</taxon>
        <taxon>Metakinetoplastina</taxon>
        <taxon>Trypanosomatida</taxon>
        <taxon>Trypanosomatidae</taxon>
        <taxon>Trypanosoma</taxon>
    </lineage>
</organism>